<name>A0A3D0KHI8_9GAMM</name>
<dbReference type="InterPro" id="IPR056090">
    <property type="entry name" value="DUF7673"/>
</dbReference>
<reference evidence="2" key="1">
    <citation type="journal article" date="2018" name="Nat. Biotechnol.">
        <title>A standardized bacterial taxonomy based on genome phylogeny substantially revises the tree of life.</title>
        <authorList>
            <person name="Parks D.H."/>
            <person name="Chuvochina M."/>
            <person name="Waite D.W."/>
            <person name="Rinke C."/>
            <person name="Skarshewski A."/>
            <person name="Chaumeil P.A."/>
            <person name="Hugenholtz P."/>
        </authorList>
    </citation>
    <scope>NUCLEOTIDE SEQUENCE [LARGE SCALE GENOMIC DNA]</scope>
    <source>
        <strain evidence="2">UBA11284</strain>
    </source>
</reference>
<sequence>MQLDRPTRHALERVIAIAQTDTGQGRICASFLLAWHNPDDNGGFGLTDLWGLDDDTASDCRLLFDWISRYPVYPDELGYGDDMTILWRCWRDQ</sequence>
<comment type="caution">
    <text evidence="2">The sequence shown here is derived from an EMBL/GenBank/DDBJ whole genome shotgun (WGS) entry which is preliminary data.</text>
</comment>
<protein>
    <recommendedName>
        <fullName evidence="1">DUF7673 domain-containing protein</fullName>
    </recommendedName>
</protein>
<accession>A0A3D0KHI8</accession>
<organism evidence="2">
    <name type="scientific">Halomonas campaniensis</name>
    <dbReference type="NCBI Taxonomy" id="213554"/>
    <lineage>
        <taxon>Bacteria</taxon>
        <taxon>Pseudomonadati</taxon>
        <taxon>Pseudomonadota</taxon>
        <taxon>Gammaproteobacteria</taxon>
        <taxon>Oceanospirillales</taxon>
        <taxon>Halomonadaceae</taxon>
        <taxon>Halomonas</taxon>
    </lineage>
</organism>
<feature type="domain" description="DUF7673" evidence="1">
    <location>
        <begin position="9"/>
        <end position="91"/>
    </location>
</feature>
<proteinExistence type="predicted"/>
<gene>
    <name evidence="2" type="ORF">DEO68_10920</name>
</gene>
<dbReference type="AlphaFoldDB" id="A0A3D0KHI8"/>
<dbReference type="Pfam" id="PF24720">
    <property type="entry name" value="DUF7673"/>
    <property type="match status" value="1"/>
</dbReference>
<evidence type="ECO:0000313" key="2">
    <source>
        <dbReference type="EMBL" id="HCA02671.1"/>
    </source>
</evidence>
<dbReference type="EMBL" id="DOTR01000055">
    <property type="protein sequence ID" value="HCA02671.1"/>
    <property type="molecule type" value="Genomic_DNA"/>
</dbReference>
<evidence type="ECO:0000259" key="1">
    <source>
        <dbReference type="Pfam" id="PF24720"/>
    </source>
</evidence>